<accession>A0AC61PNG6</accession>
<dbReference type="EMBL" id="FWXZ01000005">
    <property type="protein sequence ID" value="SMC76808.1"/>
    <property type="molecule type" value="Genomic_DNA"/>
</dbReference>
<name>A0AC61PNG6_9FIRM</name>
<comment type="caution">
    <text evidence="1">The sequence shown here is derived from an EMBL/GenBank/DDBJ whole genome shotgun (WGS) entry which is preliminary data.</text>
</comment>
<organism evidence="1 2">
    <name type="scientific">Aristaeella lactis</name>
    <dbReference type="NCBI Taxonomy" id="3046383"/>
    <lineage>
        <taxon>Bacteria</taxon>
        <taxon>Bacillati</taxon>
        <taxon>Bacillota</taxon>
        <taxon>Clostridia</taxon>
        <taxon>Eubacteriales</taxon>
        <taxon>Aristaeellaceae</taxon>
        <taxon>Aristaeella</taxon>
    </lineage>
</organism>
<reference evidence="1" key="1">
    <citation type="submission" date="2017-04" db="EMBL/GenBank/DDBJ databases">
        <authorList>
            <person name="Varghese N."/>
            <person name="Submissions S."/>
        </authorList>
    </citation>
    <scope>NUCLEOTIDE SEQUENCE</scope>
    <source>
        <strain evidence="1">WTE2008</strain>
    </source>
</reference>
<keyword evidence="2" id="KW-1185">Reference proteome</keyword>
<dbReference type="Proteomes" id="UP000192328">
    <property type="component" value="Unassembled WGS sequence"/>
</dbReference>
<sequence>MKRRLMTVSVILVILCLLAAAAGAENAGTNDELYPKQAENQLWGYSDAAGNWVIPAQYQDTDGFRGNYACVSIRKDDGYIYDGIIDRSGEFVLQPEYDIEDGYGEGFGGFGTWDDGYYIVWQRDRNDNESYGFFDVPSGFFSGLKYENVLDTYGKCDLIPVSEKRDGTEYMGFADRTTGELVLPYQYWISTEYFISAFHEGVEALAPVTGQDEETGDAVPGKFELVKTDGGIIQLPDGISAVDGSRMSEGLIDVMDDSTGLFGYADINGNVVITPAYVWASVFVDGQATVELTEDNYALIDHEGKIVLLDEDEQFTVIMAEKAGTGKPKYAYRGENGLFGYIDEQGQVVMPPQFIHADDFAGDYAEVEVIPEVSIENREGLINTNGEWVLHPDKSAWLKRSDDGLYILGLNGKCGFLDIETGFFSGYLYDDVIPQYLYGYASDGNTSSLIRIKIDGKTGFADRKTGGIRIPCQYEAADDFARGYATVTSPDGQTLLIDENGKEYIAPEGTTIYGNRFSDDLCVVQDKESGLYGYMDMEGKLVIPAEYSSAYSFDDGTASVRKDNVWYEITPEGQLKVAPKNTETRWYISENMDYIQQEDNPDTLAVFGEGDTLLFTVTVPNLKYIKACGADGVLWYEIEDPDGEDFVTRHRFGLMNDQGNILTEPQFGRKYSDSKYRFCEGLCAVIDAESGKAGYIDAVGNWVIPPRYKEAESFINGRAWVTEGRAAPFGYYGWIIYERKLINQAGEILFTETVPDTGEYEYEYY</sequence>
<gene>
    <name evidence="1" type="ORF">SAMN06297397_2406</name>
</gene>
<proteinExistence type="predicted"/>
<protein>
    <submittedName>
        <fullName evidence="1">WG containing repeat-containing protein</fullName>
    </submittedName>
</protein>
<evidence type="ECO:0000313" key="1">
    <source>
        <dbReference type="EMBL" id="SMC76808.1"/>
    </source>
</evidence>
<evidence type="ECO:0000313" key="2">
    <source>
        <dbReference type="Proteomes" id="UP000192328"/>
    </source>
</evidence>